<evidence type="ECO:0000313" key="2">
    <source>
        <dbReference type="Proteomes" id="UP001337655"/>
    </source>
</evidence>
<name>A0AAV9PG37_9PEZI</name>
<accession>A0AAV9PG37</accession>
<comment type="caution">
    <text evidence="1">The sequence shown here is derived from an EMBL/GenBank/DDBJ whole genome shotgun (WGS) entry which is preliminary data.</text>
</comment>
<dbReference type="RefSeq" id="XP_064660607.1">
    <property type="nucleotide sequence ID" value="XM_064800656.1"/>
</dbReference>
<proteinExistence type="predicted"/>
<protein>
    <submittedName>
        <fullName evidence="1">Uncharacterized protein</fullName>
    </submittedName>
</protein>
<dbReference type="AlphaFoldDB" id="A0AAV9PG37"/>
<evidence type="ECO:0000313" key="1">
    <source>
        <dbReference type="EMBL" id="KAK5171763.1"/>
    </source>
</evidence>
<keyword evidence="2" id="KW-1185">Reference proteome</keyword>
<gene>
    <name evidence="1" type="ORF">LTR77_003399</name>
</gene>
<reference evidence="1 2" key="1">
    <citation type="submission" date="2023-08" db="EMBL/GenBank/DDBJ databases">
        <title>Black Yeasts Isolated from many extreme environments.</title>
        <authorList>
            <person name="Coleine C."/>
            <person name="Stajich J.E."/>
            <person name="Selbmann L."/>
        </authorList>
    </citation>
    <scope>NUCLEOTIDE SEQUENCE [LARGE SCALE GENOMIC DNA]</scope>
    <source>
        <strain evidence="1 2">CCFEE 5935</strain>
    </source>
</reference>
<sequence>MGAINDMVKPHKKDNKFEVWEGGRFGEALAEALELEVNNKQRQTEYGNAPFRRPGTTHLADIGHLGRHTGDKVERIGELYIIRSVRVDVDLINHAIQDNPNVNKSNEYSYKKQLVDYQSTVQDHTLTYLRMMMLRLILPRQMAFRYGHAFRAQK</sequence>
<dbReference type="EMBL" id="JAVRRT010000005">
    <property type="protein sequence ID" value="KAK5171763.1"/>
    <property type="molecule type" value="Genomic_DNA"/>
</dbReference>
<organism evidence="1 2">
    <name type="scientific">Saxophila tyrrhenica</name>
    <dbReference type="NCBI Taxonomy" id="1690608"/>
    <lineage>
        <taxon>Eukaryota</taxon>
        <taxon>Fungi</taxon>
        <taxon>Dikarya</taxon>
        <taxon>Ascomycota</taxon>
        <taxon>Pezizomycotina</taxon>
        <taxon>Dothideomycetes</taxon>
        <taxon>Dothideomycetidae</taxon>
        <taxon>Mycosphaerellales</taxon>
        <taxon>Extremaceae</taxon>
        <taxon>Saxophila</taxon>
    </lineage>
</organism>
<dbReference type="GeneID" id="89924746"/>
<dbReference type="Proteomes" id="UP001337655">
    <property type="component" value="Unassembled WGS sequence"/>
</dbReference>